<comment type="caution">
    <text evidence="1">The sequence shown here is derived from an EMBL/GenBank/DDBJ whole genome shotgun (WGS) entry which is preliminary data.</text>
</comment>
<evidence type="ECO:0000313" key="1">
    <source>
        <dbReference type="EMBL" id="KAA8498888.1"/>
    </source>
</evidence>
<dbReference type="AlphaFoldDB" id="A0A5J4Z6P6"/>
<organism evidence="1 2">
    <name type="scientific">Porphyridium purpureum</name>
    <name type="common">Red alga</name>
    <name type="synonym">Porphyridium cruentum</name>
    <dbReference type="NCBI Taxonomy" id="35688"/>
    <lineage>
        <taxon>Eukaryota</taxon>
        <taxon>Rhodophyta</taxon>
        <taxon>Bangiophyceae</taxon>
        <taxon>Porphyridiales</taxon>
        <taxon>Porphyridiaceae</taxon>
        <taxon>Porphyridium</taxon>
    </lineage>
</organism>
<gene>
    <name evidence="1" type="ORF">FVE85_6473</name>
</gene>
<sequence length="150" mass="16402">MGFDVEQPARESRDAGFKLASLTSSSYEGMSTGHCEAGEAELPLNQGATAPEARGRSAASPFQTTKMPKRSTVMICYCCGEKLNTAVEHSACNALNWFIYIYTAPGHGLWLHRLHGLQVAFHIKRWVLSILFSGLAFFSPVPRAATPRLV</sequence>
<dbReference type="Proteomes" id="UP000324585">
    <property type="component" value="Unassembled WGS sequence"/>
</dbReference>
<evidence type="ECO:0008006" key="3">
    <source>
        <dbReference type="Google" id="ProtNLM"/>
    </source>
</evidence>
<accession>A0A5J4Z6P6</accession>
<keyword evidence="2" id="KW-1185">Reference proteome</keyword>
<name>A0A5J4Z6P6_PORPP</name>
<reference evidence="2" key="1">
    <citation type="journal article" date="2019" name="Nat. Commun.">
        <title>Expansion of phycobilisome linker gene families in mesophilic red algae.</title>
        <authorList>
            <person name="Lee J."/>
            <person name="Kim D."/>
            <person name="Bhattacharya D."/>
            <person name="Yoon H.S."/>
        </authorList>
    </citation>
    <scope>NUCLEOTIDE SEQUENCE [LARGE SCALE GENOMIC DNA]</scope>
    <source>
        <strain evidence="2">CCMP 1328</strain>
    </source>
</reference>
<dbReference type="EMBL" id="VRMN01000001">
    <property type="protein sequence ID" value="KAA8498888.1"/>
    <property type="molecule type" value="Genomic_DNA"/>
</dbReference>
<evidence type="ECO:0000313" key="2">
    <source>
        <dbReference type="Proteomes" id="UP000324585"/>
    </source>
</evidence>
<proteinExistence type="predicted"/>
<protein>
    <recommendedName>
        <fullName evidence="3">LITAF domain-containing protein</fullName>
    </recommendedName>
</protein>